<feature type="transmembrane region" description="Helical" evidence="2">
    <location>
        <begin position="132"/>
        <end position="149"/>
    </location>
</feature>
<dbReference type="Gene3D" id="1.20.1250.20">
    <property type="entry name" value="MFS general substrate transporter like domains"/>
    <property type="match status" value="1"/>
</dbReference>
<dbReference type="Gene3D" id="1.10.10.10">
    <property type="entry name" value="Winged helix-like DNA-binding domain superfamily/Winged helix DNA-binding domain"/>
    <property type="match status" value="1"/>
</dbReference>
<dbReference type="PROSITE" id="PS50043">
    <property type="entry name" value="HTH_LUXR_2"/>
    <property type="match status" value="1"/>
</dbReference>
<dbReference type="Pfam" id="PF07690">
    <property type="entry name" value="MFS_1"/>
    <property type="match status" value="1"/>
</dbReference>
<protein>
    <submittedName>
        <fullName evidence="5">MFS transporter</fullName>
    </submittedName>
</protein>
<feature type="transmembrane region" description="Helical" evidence="2">
    <location>
        <begin position="281"/>
        <end position="300"/>
    </location>
</feature>
<dbReference type="GO" id="GO:0003677">
    <property type="term" value="F:DNA binding"/>
    <property type="evidence" value="ECO:0007669"/>
    <property type="project" value="InterPro"/>
</dbReference>
<dbReference type="EMBL" id="QSFD01000007">
    <property type="protein sequence ID" value="RHA17969.1"/>
    <property type="molecule type" value="Genomic_DNA"/>
</dbReference>
<organism evidence="5 6">
    <name type="scientific">Eubacterium ventriosum</name>
    <dbReference type="NCBI Taxonomy" id="39496"/>
    <lineage>
        <taxon>Bacteria</taxon>
        <taxon>Bacillati</taxon>
        <taxon>Bacillota</taxon>
        <taxon>Clostridia</taxon>
        <taxon>Eubacteriales</taxon>
        <taxon>Eubacteriaceae</taxon>
        <taxon>Eubacterium</taxon>
    </lineage>
</organism>
<keyword evidence="2" id="KW-0812">Transmembrane</keyword>
<dbReference type="InterPro" id="IPR036259">
    <property type="entry name" value="MFS_trans_sf"/>
</dbReference>
<gene>
    <name evidence="5" type="ORF">DW929_05275</name>
    <name evidence="4" type="ORF">DW944_07805</name>
</gene>
<keyword evidence="2" id="KW-1133">Transmembrane helix</keyword>
<feature type="transmembrane region" description="Helical" evidence="2">
    <location>
        <begin position="97"/>
        <end position="120"/>
    </location>
</feature>
<dbReference type="GO" id="GO:0006355">
    <property type="term" value="P:regulation of DNA-templated transcription"/>
    <property type="evidence" value="ECO:0007669"/>
    <property type="project" value="InterPro"/>
</dbReference>
<feature type="transmembrane region" description="Helical" evidence="2">
    <location>
        <begin position="43"/>
        <end position="62"/>
    </location>
</feature>
<feature type="transmembrane region" description="Helical" evidence="2">
    <location>
        <begin position="161"/>
        <end position="180"/>
    </location>
</feature>
<feature type="transmembrane region" description="Helical" evidence="2">
    <location>
        <begin position="370"/>
        <end position="391"/>
    </location>
</feature>
<feature type="transmembrane region" description="Helical" evidence="2">
    <location>
        <begin position="306"/>
        <end position="331"/>
    </location>
</feature>
<dbReference type="RefSeq" id="WP_117970764.1">
    <property type="nucleotide sequence ID" value="NZ_JBGKQM010000001.1"/>
</dbReference>
<evidence type="ECO:0000256" key="1">
    <source>
        <dbReference type="ARBA" id="ARBA00004651"/>
    </source>
</evidence>
<name>A0A413S1H6_9FIRM</name>
<dbReference type="AlphaFoldDB" id="A0A413S1H6"/>
<keyword evidence="2" id="KW-0472">Membrane</keyword>
<feature type="transmembrane region" description="Helical" evidence="2">
    <location>
        <begin position="12"/>
        <end position="31"/>
    </location>
</feature>
<feature type="domain" description="HTH luxR-type" evidence="3">
    <location>
        <begin position="413"/>
        <end position="481"/>
    </location>
</feature>
<evidence type="ECO:0000313" key="4">
    <source>
        <dbReference type="EMBL" id="RHA17969.1"/>
    </source>
</evidence>
<keyword evidence="7" id="KW-1185">Reference proteome</keyword>
<dbReference type="InterPro" id="IPR016032">
    <property type="entry name" value="Sig_transdc_resp-reg_C-effctor"/>
</dbReference>
<dbReference type="SUPFAM" id="SSF103473">
    <property type="entry name" value="MFS general substrate transporter"/>
    <property type="match status" value="1"/>
</dbReference>
<evidence type="ECO:0000259" key="3">
    <source>
        <dbReference type="PROSITE" id="PS50043"/>
    </source>
</evidence>
<comment type="caution">
    <text evidence="5">The sequence shown here is derived from an EMBL/GenBank/DDBJ whole genome shotgun (WGS) entry which is preliminary data.</text>
</comment>
<feature type="transmembrane region" description="Helical" evidence="2">
    <location>
        <begin position="343"/>
        <end position="364"/>
    </location>
</feature>
<sequence>MNKDFFSKERFKYIIILALFNYIFLGTEYLFDNIVGDIKPQSVVTAQSYILGASVLGFLFFAIIKKYINKKLKYGLLSAFIVVETLLFALMEYSESYGFVVITGCVMFALFGVMGSAVYYIASVYLKRNRNVASTIGLAYGLGIMFQFGDNNIVASKIARLIIFAIVLVVWIAIILNLYLEENAESQNEKSRKVKYEKTASKNIECKNTASKNAEYKNSRITAIVLIITIMLMACIFSTLDNIVTYYHSKGIMDIGQYPRLLLAISGVVAGVLFDLKERKLMCLIMYSVTLLSTICMLVITMGEPFIIGLVVFYLSAGFFSVFFTTAFVNLSFEMKTPELWAGMGRATNNLCAALMGTVFFSLFNSTNMLSNSIVIIILFVFVSIFMAIYYGKNSKKSYVGESLESDDNKMENFVQQFSLSKRECEVLETLLKSDKNVKEIAQELYISRAALYRHISNMNEKTDTKSREGLIKFYYQWEKSGKN</sequence>
<dbReference type="GO" id="GO:0022857">
    <property type="term" value="F:transmembrane transporter activity"/>
    <property type="evidence" value="ECO:0007669"/>
    <property type="project" value="InterPro"/>
</dbReference>
<feature type="transmembrane region" description="Helical" evidence="2">
    <location>
        <begin position="221"/>
        <end position="240"/>
    </location>
</feature>
<dbReference type="SMART" id="SM00421">
    <property type="entry name" value="HTH_LUXR"/>
    <property type="match status" value="1"/>
</dbReference>
<feature type="transmembrane region" description="Helical" evidence="2">
    <location>
        <begin position="255"/>
        <end position="274"/>
    </location>
</feature>
<dbReference type="Pfam" id="PF00196">
    <property type="entry name" value="GerE"/>
    <property type="match status" value="1"/>
</dbReference>
<dbReference type="EMBL" id="QSFO01000005">
    <property type="protein sequence ID" value="RHA55161.1"/>
    <property type="molecule type" value="Genomic_DNA"/>
</dbReference>
<dbReference type="Proteomes" id="UP000284598">
    <property type="component" value="Unassembled WGS sequence"/>
</dbReference>
<proteinExistence type="predicted"/>
<evidence type="ECO:0000313" key="7">
    <source>
        <dbReference type="Proteomes" id="UP000284779"/>
    </source>
</evidence>
<dbReference type="InterPro" id="IPR036388">
    <property type="entry name" value="WH-like_DNA-bd_sf"/>
</dbReference>
<evidence type="ECO:0000313" key="6">
    <source>
        <dbReference type="Proteomes" id="UP000284598"/>
    </source>
</evidence>
<evidence type="ECO:0000256" key="2">
    <source>
        <dbReference type="SAM" id="Phobius"/>
    </source>
</evidence>
<feature type="transmembrane region" description="Helical" evidence="2">
    <location>
        <begin position="74"/>
        <end position="91"/>
    </location>
</feature>
<comment type="subcellular location">
    <subcellularLocation>
        <location evidence="1">Cell membrane</location>
        <topology evidence="1">Multi-pass membrane protein</topology>
    </subcellularLocation>
</comment>
<dbReference type="InterPro" id="IPR011701">
    <property type="entry name" value="MFS"/>
</dbReference>
<dbReference type="InterPro" id="IPR000792">
    <property type="entry name" value="Tscrpt_reg_LuxR_C"/>
</dbReference>
<dbReference type="Proteomes" id="UP000284779">
    <property type="component" value="Unassembled WGS sequence"/>
</dbReference>
<dbReference type="CDD" id="cd06170">
    <property type="entry name" value="LuxR_C_like"/>
    <property type="match status" value="1"/>
</dbReference>
<dbReference type="SUPFAM" id="SSF46894">
    <property type="entry name" value="C-terminal effector domain of the bipartite response regulators"/>
    <property type="match status" value="1"/>
</dbReference>
<dbReference type="GO" id="GO:0005886">
    <property type="term" value="C:plasma membrane"/>
    <property type="evidence" value="ECO:0007669"/>
    <property type="project" value="UniProtKB-SubCell"/>
</dbReference>
<accession>A0A413S1H6</accession>
<reference evidence="6 7" key="1">
    <citation type="submission" date="2018-08" db="EMBL/GenBank/DDBJ databases">
        <title>A genome reference for cultivated species of the human gut microbiota.</title>
        <authorList>
            <person name="Zou Y."/>
            <person name="Xue W."/>
            <person name="Luo G."/>
        </authorList>
    </citation>
    <scope>NUCLEOTIDE SEQUENCE [LARGE SCALE GENOMIC DNA]</scope>
    <source>
        <strain evidence="5 6">AM43-2</strain>
        <strain evidence="4 7">AM44-11BH</strain>
    </source>
</reference>
<evidence type="ECO:0000313" key="5">
    <source>
        <dbReference type="EMBL" id="RHA55161.1"/>
    </source>
</evidence>